<feature type="region of interest" description="Disordered" evidence="1">
    <location>
        <begin position="552"/>
        <end position="587"/>
    </location>
</feature>
<feature type="compositionally biased region" description="Polar residues" evidence="1">
    <location>
        <begin position="145"/>
        <end position="164"/>
    </location>
</feature>
<dbReference type="AlphaFoldDB" id="A0A3N4M2K5"/>
<feature type="compositionally biased region" description="Polar residues" evidence="1">
    <location>
        <begin position="339"/>
        <end position="360"/>
    </location>
</feature>
<feature type="region of interest" description="Disordered" evidence="1">
    <location>
        <begin position="1"/>
        <end position="29"/>
    </location>
</feature>
<gene>
    <name evidence="2" type="ORF">L211DRAFT_266157</name>
</gene>
<feature type="region of interest" description="Disordered" evidence="1">
    <location>
        <begin position="339"/>
        <end position="382"/>
    </location>
</feature>
<feature type="compositionally biased region" description="Polar residues" evidence="1">
    <location>
        <begin position="1"/>
        <end position="19"/>
    </location>
</feature>
<evidence type="ECO:0000256" key="1">
    <source>
        <dbReference type="SAM" id="MobiDB-lite"/>
    </source>
</evidence>
<feature type="region of interest" description="Disordered" evidence="1">
    <location>
        <begin position="890"/>
        <end position="927"/>
    </location>
</feature>
<accession>A0A3N4M2K5</accession>
<feature type="region of interest" description="Disordered" evidence="1">
    <location>
        <begin position="145"/>
        <end position="197"/>
    </location>
</feature>
<dbReference type="OrthoDB" id="5371392at2759"/>
<feature type="compositionally biased region" description="Polar residues" evidence="1">
    <location>
        <begin position="917"/>
        <end position="927"/>
    </location>
</feature>
<proteinExistence type="predicted"/>
<organism evidence="2 3">
    <name type="scientific">Terfezia boudieri ATCC MYA-4762</name>
    <dbReference type="NCBI Taxonomy" id="1051890"/>
    <lineage>
        <taxon>Eukaryota</taxon>
        <taxon>Fungi</taxon>
        <taxon>Dikarya</taxon>
        <taxon>Ascomycota</taxon>
        <taxon>Pezizomycotina</taxon>
        <taxon>Pezizomycetes</taxon>
        <taxon>Pezizales</taxon>
        <taxon>Pezizaceae</taxon>
        <taxon>Terfezia</taxon>
    </lineage>
</organism>
<feature type="compositionally biased region" description="Low complexity" evidence="1">
    <location>
        <begin position="554"/>
        <end position="579"/>
    </location>
</feature>
<dbReference type="Proteomes" id="UP000267821">
    <property type="component" value="Unassembled WGS sequence"/>
</dbReference>
<keyword evidence="3" id="KW-1185">Reference proteome</keyword>
<sequence length="927" mass="100011">MASTEITTLGPTDVASSPKATKPGLSGPLSIRQTRMMGVANLYIHRGGSETEEQSYLDTFEQLKGQFKSLLEYYEGCREARLGGSKAGCSDETWDLLTRKVTGKGPSLRKALEKQNPHKMSLKQILDLVSFINTMELLLPSTQTDLSCQSSPHVHSPRLNGTQSHSREAPTGNLDGSTDSPAILPEDYPSPSRVPARGNLIRDDVEQGLVGEVEESSTTMTNNSDLATPPGGITYQIPAMMTSPGTEVSPSRFSYSNRTPPNSRVSQILPFQRLSTLLSTSLSGGACTPGGGCAIGPKPPPSGATPVYPTGIVSNPDDIHASIKDPSRASCLYQESGGYTSTVEEGTTPPANCRNTSGQPANRPKARPLVLTKGDGLQRPKNPLGKILEEEYELSESIRTKCPTPALAQLEDACTAAMVRSQSNILGSLFMHAYPRPKPTATDTLLYWLLQDHTTGDDIPTFSRGQDQKSLFRLMICLWAEPIVGSGPFDKEWKRLLREREMRRWSEVGGEADVNVVSVLVMMSLFGAEVGLGLCRGQSKIRHRPVMKLENQVPSTRSNTRTVTSPPRTPITRSTSDSTAASGALSLPGSREGVAGVCPVCKRKGSRSTVCSCAYSLLQGMGVFAPTIPRNVLPPPPTLHGGRSAGRRVHSVGQISGADSMVSGTRSLPVALHTTKRPHTATQRQPLKVEVKRRPSTARDASPMSPLEPLERTYSRNHSRRVDQTGKFQTEKLVNTIGTEEAETSTNKVSTIHLDWDPTSTSSVVKASQTEDPSACHPLQAISDTTLSETPALSEAYHNAQEVQSEYEQDVNSTLFGATAIIYAGNAQSPETPAPLVAPEEDIGDFAEERLTPLTNKQVNLLSEDERASELAIARKGKIREAFVGSGLFTSTTGTTSSVEADQEEFQDEDRPPQWMQARSHSGSVGL</sequence>
<reference evidence="2 3" key="1">
    <citation type="journal article" date="2018" name="Nat. Ecol. Evol.">
        <title>Pezizomycetes genomes reveal the molecular basis of ectomycorrhizal truffle lifestyle.</title>
        <authorList>
            <person name="Murat C."/>
            <person name="Payen T."/>
            <person name="Noel B."/>
            <person name="Kuo A."/>
            <person name="Morin E."/>
            <person name="Chen J."/>
            <person name="Kohler A."/>
            <person name="Krizsan K."/>
            <person name="Balestrini R."/>
            <person name="Da Silva C."/>
            <person name="Montanini B."/>
            <person name="Hainaut M."/>
            <person name="Levati E."/>
            <person name="Barry K.W."/>
            <person name="Belfiori B."/>
            <person name="Cichocki N."/>
            <person name="Clum A."/>
            <person name="Dockter R.B."/>
            <person name="Fauchery L."/>
            <person name="Guy J."/>
            <person name="Iotti M."/>
            <person name="Le Tacon F."/>
            <person name="Lindquist E.A."/>
            <person name="Lipzen A."/>
            <person name="Malagnac F."/>
            <person name="Mello A."/>
            <person name="Molinier V."/>
            <person name="Miyauchi S."/>
            <person name="Poulain J."/>
            <person name="Riccioni C."/>
            <person name="Rubini A."/>
            <person name="Sitrit Y."/>
            <person name="Splivallo R."/>
            <person name="Traeger S."/>
            <person name="Wang M."/>
            <person name="Zifcakova L."/>
            <person name="Wipf D."/>
            <person name="Zambonelli A."/>
            <person name="Paolocci F."/>
            <person name="Nowrousian M."/>
            <person name="Ottonello S."/>
            <person name="Baldrian P."/>
            <person name="Spatafora J.W."/>
            <person name="Henrissat B."/>
            <person name="Nagy L.G."/>
            <person name="Aury J.M."/>
            <person name="Wincker P."/>
            <person name="Grigoriev I.V."/>
            <person name="Bonfante P."/>
            <person name="Martin F.M."/>
        </authorList>
    </citation>
    <scope>NUCLEOTIDE SEQUENCE [LARGE SCALE GENOMIC DNA]</scope>
    <source>
        <strain evidence="2 3">ATCC MYA-4762</strain>
    </source>
</reference>
<evidence type="ECO:0000313" key="2">
    <source>
        <dbReference type="EMBL" id="RPB29280.1"/>
    </source>
</evidence>
<dbReference type="EMBL" id="ML121528">
    <property type="protein sequence ID" value="RPB29280.1"/>
    <property type="molecule type" value="Genomic_DNA"/>
</dbReference>
<evidence type="ECO:0000313" key="3">
    <source>
        <dbReference type="Proteomes" id="UP000267821"/>
    </source>
</evidence>
<protein>
    <submittedName>
        <fullName evidence="2">Uncharacterized protein</fullName>
    </submittedName>
</protein>
<name>A0A3N4M2K5_9PEZI</name>
<dbReference type="InParanoid" id="A0A3N4M2K5"/>
<feature type="region of interest" description="Disordered" evidence="1">
    <location>
        <begin position="243"/>
        <end position="264"/>
    </location>
</feature>